<keyword evidence="5" id="KW-1185">Reference proteome</keyword>
<dbReference type="InterPro" id="IPR050766">
    <property type="entry name" value="Bact_Lucif_Oxidored"/>
</dbReference>
<gene>
    <name evidence="4" type="ordered locus">Btus_2325</name>
</gene>
<evidence type="ECO:0000256" key="1">
    <source>
        <dbReference type="ARBA" id="ARBA00023002"/>
    </source>
</evidence>
<sequence>MKIGYFTLTDNPPLYEETQQNPQQMIRSLVEEAVYAEELGFHSVWVPEHHFGLFGVLPSPSMLLAHVAARTKRIELAPATVLLPVNHPIRMAEEYALLDVLSNGRTIFSAGRGYDEREYRVFGIDYNLSQEIFFEQLDIIKEAWTKRAVSYEGKHFQIPEIEVVPRPVQSPHPPVYVASFSRPSLEKAASLGFNVIFAPFAAAMVFGNVQEAAAQFRRTAEENGFQDTKVKCSYFIQVSKNKWEVESMARRMLKYFRGILPAFPQDPEKTPPSIRYFLDIVQRLSNMKTEDLSERSIINGDAEHCIRVLKDVEAAGIDEVILYFNVGGLPHKDTMLQMERFAQEVLPYIK</sequence>
<organism evidence="4 5">
    <name type="scientific">Kyrpidia tusciae (strain DSM 2912 / NBRC 15312 / T2)</name>
    <name type="common">Bacillus tusciae</name>
    <dbReference type="NCBI Taxonomy" id="562970"/>
    <lineage>
        <taxon>Bacteria</taxon>
        <taxon>Bacillati</taxon>
        <taxon>Bacillota</taxon>
        <taxon>Bacilli</taxon>
        <taxon>Bacillales</taxon>
        <taxon>Alicyclobacillaceae</taxon>
        <taxon>Kyrpidia</taxon>
    </lineage>
</organism>
<dbReference type="GO" id="GO:0016705">
    <property type="term" value="F:oxidoreductase activity, acting on paired donors, with incorporation or reduction of molecular oxygen"/>
    <property type="evidence" value="ECO:0007669"/>
    <property type="project" value="InterPro"/>
</dbReference>
<dbReference type="AlphaFoldDB" id="D5WS42"/>
<dbReference type="InterPro" id="IPR036661">
    <property type="entry name" value="Luciferase-like_sf"/>
</dbReference>
<protein>
    <submittedName>
        <fullName evidence="4">Luciferase-like, subgroup</fullName>
    </submittedName>
</protein>
<dbReference type="PANTHER" id="PTHR30137:SF8">
    <property type="entry name" value="BLR5498 PROTEIN"/>
    <property type="match status" value="1"/>
</dbReference>
<name>D5WS42_KYRT2</name>
<dbReference type="GO" id="GO:0004497">
    <property type="term" value="F:monooxygenase activity"/>
    <property type="evidence" value="ECO:0007669"/>
    <property type="project" value="UniProtKB-KW"/>
</dbReference>
<dbReference type="Pfam" id="PF00296">
    <property type="entry name" value="Bac_luciferase"/>
    <property type="match status" value="1"/>
</dbReference>
<dbReference type="SUPFAM" id="SSF51679">
    <property type="entry name" value="Bacterial luciferase-like"/>
    <property type="match status" value="1"/>
</dbReference>
<keyword evidence="2" id="KW-0503">Monooxygenase</keyword>
<dbReference type="OrthoDB" id="7239898at2"/>
<reference evidence="4 5" key="1">
    <citation type="journal article" date="2011" name="Stand. Genomic Sci.">
        <title>Complete genome sequence of the thermophilic, hydrogen-oxidizing Bacillus tusciae type strain (T2) and reclassification in the new genus, Kyrpidia gen. nov. as Kyrpidia tusciae comb. nov. and emendation of the family Alicyclobacillaceae da Costa and Rainey, 2010.</title>
        <authorList>
            <person name="Klenk H.P."/>
            <person name="Lapidus A."/>
            <person name="Chertkov O."/>
            <person name="Copeland A."/>
            <person name="Del Rio T.G."/>
            <person name="Nolan M."/>
            <person name="Lucas S."/>
            <person name="Chen F."/>
            <person name="Tice H."/>
            <person name="Cheng J.F."/>
            <person name="Han C."/>
            <person name="Bruce D."/>
            <person name="Goodwin L."/>
            <person name="Pitluck S."/>
            <person name="Pati A."/>
            <person name="Ivanova N."/>
            <person name="Mavromatis K."/>
            <person name="Daum C."/>
            <person name="Chen A."/>
            <person name="Palaniappan K."/>
            <person name="Chang Y.J."/>
            <person name="Land M."/>
            <person name="Hauser L."/>
            <person name="Jeffries C.D."/>
            <person name="Detter J.C."/>
            <person name="Rohde M."/>
            <person name="Abt B."/>
            <person name="Pukall R."/>
            <person name="Goker M."/>
            <person name="Bristow J."/>
            <person name="Markowitz V."/>
            <person name="Hugenholtz P."/>
            <person name="Eisen J.A."/>
        </authorList>
    </citation>
    <scope>NUCLEOTIDE SEQUENCE [LARGE SCALE GENOMIC DNA]</scope>
    <source>
        <strain evidence="4 5">DSM 2912</strain>
    </source>
</reference>
<dbReference type="PANTHER" id="PTHR30137">
    <property type="entry name" value="LUCIFERASE-LIKE MONOOXYGENASE"/>
    <property type="match status" value="1"/>
</dbReference>
<evidence type="ECO:0000256" key="2">
    <source>
        <dbReference type="ARBA" id="ARBA00023033"/>
    </source>
</evidence>
<evidence type="ECO:0000259" key="3">
    <source>
        <dbReference type="Pfam" id="PF00296"/>
    </source>
</evidence>
<evidence type="ECO:0000313" key="4">
    <source>
        <dbReference type="EMBL" id="ADG06994.1"/>
    </source>
</evidence>
<dbReference type="GO" id="GO:0005829">
    <property type="term" value="C:cytosol"/>
    <property type="evidence" value="ECO:0007669"/>
    <property type="project" value="TreeGrafter"/>
</dbReference>
<proteinExistence type="predicted"/>
<dbReference type="RefSeq" id="WP_013076277.1">
    <property type="nucleotide sequence ID" value="NC_014098.1"/>
</dbReference>
<dbReference type="Gene3D" id="3.20.20.30">
    <property type="entry name" value="Luciferase-like domain"/>
    <property type="match status" value="1"/>
</dbReference>
<dbReference type="Proteomes" id="UP000002368">
    <property type="component" value="Chromosome"/>
</dbReference>
<dbReference type="STRING" id="562970.Btus_2325"/>
<feature type="domain" description="Luciferase-like" evidence="3">
    <location>
        <begin position="1"/>
        <end position="319"/>
    </location>
</feature>
<dbReference type="EMBL" id="CP002017">
    <property type="protein sequence ID" value="ADG06994.1"/>
    <property type="molecule type" value="Genomic_DNA"/>
</dbReference>
<dbReference type="eggNOG" id="COG2141">
    <property type="taxonomic scope" value="Bacteria"/>
</dbReference>
<evidence type="ECO:0000313" key="5">
    <source>
        <dbReference type="Proteomes" id="UP000002368"/>
    </source>
</evidence>
<accession>D5WS42</accession>
<dbReference type="HOGENOM" id="CLU_027853_3_0_9"/>
<dbReference type="KEGG" id="bts:Btus_2325"/>
<dbReference type="InterPro" id="IPR011251">
    <property type="entry name" value="Luciferase-like_dom"/>
</dbReference>
<keyword evidence="1" id="KW-0560">Oxidoreductase</keyword>